<feature type="compositionally biased region" description="Basic and acidic residues" evidence="1">
    <location>
        <begin position="160"/>
        <end position="171"/>
    </location>
</feature>
<feature type="compositionally biased region" description="Basic and acidic residues" evidence="1">
    <location>
        <begin position="134"/>
        <end position="145"/>
    </location>
</feature>
<feature type="compositionally biased region" description="Pro residues" evidence="1">
    <location>
        <begin position="90"/>
        <end position="102"/>
    </location>
</feature>
<dbReference type="AlphaFoldDB" id="A0A4S8LZQ9"/>
<reference evidence="2 3" key="1">
    <citation type="journal article" date="2019" name="Nat. Ecol. Evol.">
        <title>Megaphylogeny resolves global patterns of mushroom evolution.</title>
        <authorList>
            <person name="Varga T."/>
            <person name="Krizsan K."/>
            <person name="Foldi C."/>
            <person name="Dima B."/>
            <person name="Sanchez-Garcia M."/>
            <person name="Sanchez-Ramirez S."/>
            <person name="Szollosi G.J."/>
            <person name="Szarkandi J.G."/>
            <person name="Papp V."/>
            <person name="Albert L."/>
            <person name="Andreopoulos W."/>
            <person name="Angelini C."/>
            <person name="Antonin V."/>
            <person name="Barry K.W."/>
            <person name="Bougher N.L."/>
            <person name="Buchanan P."/>
            <person name="Buyck B."/>
            <person name="Bense V."/>
            <person name="Catcheside P."/>
            <person name="Chovatia M."/>
            <person name="Cooper J."/>
            <person name="Damon W."/>
            <person name="Desjardin D."/>
            <person name="Finy P."/>
            <person name="Geml J."/>
            <person name="Haridas S."/>
            <person name="Hughes K."/>
            <person name="Justo A."/>
            <person name="Karasinski D."/>
            <person name="Kautmanova I."/>
            <person name="Kiss B."/>
            <person name="Kocsube S."/>
            <person name="Kotiranta H."/>
            <person name="LaButti K.M."/>
            <person name="Lechner B.E."/>
            <person name="Liimatainen K."/>
            <person name="Lipzen A."/>
            <person name="Lukacs Z."/>
            <person name="Mihaltcheva S."/>
            <person name="Morgado L.N."/>
            <person name="Niskanen T."/>
            <person name="Noordeloos M.E."/>
            <person name="Ohm R.A."/>
            <person name="Ortiz-Santana B."/>
            <person name="Ovrebo C."/>
            <person name="Racz N."/>
            <person name="Riley R."/>
            <person name="Savchenko A."/>
            <person name="Shiryaev A."/>
            <person name="Soop K."/>
            <person name="Spirin V."/>
            <person name="Szebenyi C."/>
            <person name="Tomsovsky M."/>
            <person name="Tulloss R.E."/>
            <person name="Uehling J."/>
            <person name="Grigoriev I.V."/>
            <person name="Vagvolgyi C."/>
            <person name="Papp T."/>
            <person name="Martin F.M."/>
            <person name="Miettinen O."/>
            <person name="Hibbett D.S."/>
            <person name="Nagy L.G."/>
        </authorList>
    </citation>
    <scope>NUCLEOTIDE SEQUENCE [LARGE SCALE GENOMIC DNA]</scope>
    <source>
        <strain evidence="2 3">CBS 962.96</strain>
    </source>
</reference>
<evidence type="ECO:0000256" key="1">
    <source>
        <dbReference type="SAM" id="MobiDB-lite"/>
    </source>
</evidence>
<evidence type="ECO:0000313" key="2">
    <source>
        <dbReference type="EMBL" id="THU95242.1"/>
    </source>
</evidence>
<keyword evidence="3" id="KW-1185">Reference proteome</keyword>
<protein>
    <submittedName>
        <fullName evidence="2">Uncharacterized protein</fullName>
    </submittedName>
</protein>
<accession>A0A4S8LZQ9</accession>
<name>A0A4S8LZQ9_DENBC</name>
<feature type="compositionally biased region" description="Basic residues" evidence="1">
    <location>
        <begin position="63"/>
        <end position="72"/>
    </location>
</feature>
<dbReference type="Proteomes" id="UP000297245">
    <property type="component" value="Unassembled WGS sequence"/>
</dbReference>
<sequence>MLGVLGWVGTRSSSSFEGGRPRARLSRALRDLLELERARGTAGSIMAPPIPEVRKEQDDWRREKRKRKRRKRWMEWNRGSACGRRLAESPPVPAPVVQPPKPIAASNPTPPKSMGISGDIGVASQNRPGSQGPERVESASCEERNGKRRKEGYLARSPRHPVERRDGEERDWEVFKPNCEILVQPVLVESKEEQSPLQEAM</sequence>
<dbReference type="EMBL" id="ML179205">
    <property type="protein sequence ID" value="THU95242.1"/>
    <property type="molecule type" value="Genomic_DNA"/>
</dbReference>
<proteinExistence type="predicted"/>
<evidence type="ECO:0000313" key="3">
    <source>
        <dbReference type="Proteomes" id="UP000297245"/>
    </source>
</evidence>
<feature type="region of interest" description="Disordered" evidence="1">
    <location>
        <begin position="40"/>
        <end position="171"/>
    </location>
</feature>
<gene>
    <name evidence="2" type="ORF">K435DRAFT_897722</name>
</gene>
<organism evidence="2 3">
    <name type="scientific">Dendrothele bispora (strain CBS 962.96)</name>
    <dbReference type="NCBI Taxonomy" id="1314807"/>
    <lineage>
        <taxon>Eukaryota</taxon>
        <taxon>Fungi</taxon>
        <taxon>Dikarya</taxon>
        <taxon>Basidiomycota</taxon>
        <taxon>Agaricomycotina</taxon>
        <taxon>Agaricomycetes</taxon>
        <taxon>Agaricomycetidae</taxon>
        <taxon>Agaricales</taxon>
        <taxon>Agaricales incertae sedis</taxon>
        <taxon>Dendrothele</taxon>
    </lineage>
</organism>
<feature type="compositionally biased region" description="Basic and acidic residues" evidence="1">
    <location>
        <begin position="52"/>
        <end position="62"/>
    </location>
</feature>